<proteinExistence type="inferred from homology"/>
<dbReference type="RefSeq" id="WP_261517066.1">
    <property type="nucleotide sequence ID" value="NZ_JAODNV010000025.1"/>
</dbReference>
<comment type="subcellular location">
    <subcellularLocation>
        <location evidence="1">Periplasm</location>
    </subcellularLocation>
</comment>
<dbReference type="FunFam" id="2.70.98.10:FF:000001">
    <property type="entry name" value="Glucans biosynthesis protein G"/>
    <property type="match status" value="1"/>
</dbReference>
<dbReference type="SUPFAM" id="SSF81296">
    <property type="entry name" value="E set domains"/>
    <property type="match status" value="1"/>
</dbReference>
<evidence type="ECO:0000256" key="3">
    <source>
        <dbReference type="ARBA" id="ARBA00009284"/>
    </source>
</evidence>
<sequence>MIEFNRRDILSFVLSSSLAAVLPATARAAAADPGKLIFGGPEPFSFDRLKSQAAEMAGEPWQDGRSPHTGILEKIDYDRFQAIRFKKSHALWTDGRGGAPVQFFHLGRYFQEPVRIHVVENGQAREILYRRSYFDLPEGHPAQELPDNIGFSGFRLQESSQETDWVAFLGASYFRACGPLSQYGLSARGLAIDTALPKPEEFPRFSRIWLERKEGEADRVLVYALLDSPSITGAYRFDCVKGETQVMDIECSLYPRKAIERLGVAPLTSMYWYSETNRMQAVDWRPEIHDSDGLAIWRGNGERIWRPLNNPRTTMTNAFLDEHPKGFGLLQRDRNFTHYQDDGVFYNRRPSVWVEPKGDWGEGEVQLVEIPTDDEIHDNIVVYWVPGDPVVPGQPLDFSYRLHWTAEEPYPAELGRVVATYTGIGGIPGQPRPKDSMRFVVDFRGGKLGTLARGDAKPVIDLSRGEVSLADSYPVVGQPGLYRAFFDTTIEGSDPINMRMFIQGEDGNALTETWLYQYLPSLAGDQRGT</sequence>
<protein>
    <submittedName>
        <fullName evidence="7">Glucan biosynthesis protein D</fullName>
    </submittedName>
</protein>
<dbReference type="GO" id="GO:0030288">
    <property type="term" value="C:outer membrane-bounded periplasmic space"/>
    <property type="evidence" value="ECO:0007669"/>
    <property type="project" value="TreeGrafter"/>
</dbReference>
<keyword evidence="5" id="KW-0574">Periplasm</keyword>
<evidence type="ECO:0000256" key="1">
    <source>
        <dbReference type="ARBA" id="ARBA00004418"/>
    </source>
</evidence>
<comment type="pathway">
    <text evidence="2">Glycan metabolism; osmoregulated periplasmic glucan (OPG) biosynthesis.</text>
</comment>
<dbReference type="EMBL" id="JAODNV010000025">
    <property type="protein sequence ID" value="MCT8992113.1"/>
    <property type="molecule type" value="Genomic_DNA"/>
</dbReference>
<dbReference type="Gene3D" id="2.70.98.10">
    <property type="match status" value="1"/>
</dbReference>
<reference evidence="7" key="1">
    <citation type="submission" date="2022-08" db="EMBL/GenBank/DDBJ databases">
        <title>Chelativorans sichuanense sp. nov., a paraffin oil-degrading bacterium isolated from a mixture of oil-based drill cuttings and paddy soil.</title>
        <authorList>
            <person name="Yu J."/>
            <person name="Liu H."/>
            <person name="Chen Q."/>
        </authorList>
    </citation>
    <scope>NUCLEOTIDE SEQUENCE</scope>
    <source>
        <strain evidence="7">SCAU 2101</strain>
    </source>
</reference>
<keyword evidence="8" id="KW-1185">Reference proteome</keyword>
<dbReference type="Pfam" id="PF04349">
    <property type="entry name" value="MdoG"/>
    <property type="match status" value="1"/>
</dbReference>
<feature type="domain" description="Glucan biosynthesis periplasmic MdoG C-terminal" evidence="6">
    <location>
        <begin position="44"/>
        <end position="518"/>
    </location>
</feature>
<evidence type="ECO:0000313" key="8">
    <source>
        <dbReference type="Proteomes" id="UP001149009"/>
    </source>
</evidence>
<organism evidence="7 8">
    <name type="scientific">Chelativorans petroleitrophicus</name>
    <dbReference type="NCBI Taxonomy" id="2975484"/>
    <lineage>
        <taxon>Bacteria</taxon>
        <taxon>Pseudomonadati</taxon>
        <taxon>Pseudomonadota</taxon>
        <taxon>Alphaproteobacteria</taxon>
        <taxon>Hyphomicrobiales</taxon>
        <taxon>Phyllobacteriaceae</taxon>
        <taxon>Chelativorans</taxon>
    </lineage>
</organism>
<name>A0A9X2XB47_9HYPH</name>
<keyword evidence="4" id="KW-0732">Signal</keyword>
<dbReference type="InterPro" id="IPR014438">
    <property type="entry name" value="Glucan_biosyn_MdoG/MdoD"/>
</dbReference>
<comment type="caution">
    <text evidence="7">The sequence shown here is derived from an EMBL/GenBank/DDBJ whole genome shotgun (WGS) entry which is preliminary data.</text>
</comment>
<dbReference type="InterPro" id="IPR011013">
    <property type="entry name" value="Gal_mutarotase_sf_dom"/>
</dbReference>
<dbReference type="InterPro" id="IPR014756">
    <property type="entry name" value="Ig_E-set"/>
</dbReference>
<dbReference type="PIRSF" id="PIRSF006281">
    <property type="entry name" value="MdoG"/>
    <property type="match status" value="1"/>
</dbReference>
<dbReference type="PANTHER" id="PTHR30504:SF3">
    <property type="entry name" value="GLUCANS BIOSYNTHESIS PROTEIN D"/>
    <property type="match status" value="1"/>
</dbReference>
<accession>A0A9X2XB47</accession>
<dbReference type="InterPro" id="IPR013783">
    <property type="entry name" value="Ig-like_fold"/>
</dbReference>
<evidence type="ECO:0000256" key="4">
    <source>
        <dbReference type="ARBA" id="ARBA00022729"/>
    </source>
</evidence>
<dbReference type="Gene3D" id="2.60.40.10">
    <property type="entry name" value="Immunoglobulins"/>
    <property type="match status" value="1"/>
</dbReference>
<dbReference type="InterPro" id="IPR006311">
    <property type="entry name" value="TAT_signal"/>
</dbReference>
<evidence type="ECO:0000256" key="2">
    <source>
        <dbReference type="ARBA" id="ARBA00005001"/>
    </source>
</evidence>
<dbReference type="AlphaFoldDB" id="A0A9X2XB47"/>
<dbReference type="GO" id="GO:0051274">
    <property type="term" value="P:beta-glucan biosynthetic process"/>
    <property type="evidence" value="ECO:0007669"/>
    <property type="project" value="TreeGrafter"/>
</dbReference>
<evidence type="ECO:0000313" key="7">
    <source>
        <dbReference type="EMBL" id="MCT8992113.1"/>
    </source>
</evidence>
<dbReference type="PANTHER" id="PTHR30504">
    <property type="entry name" value="GLUCANS BIOSYNTHESIS PROTEIN"/>
    <property type="match status" value="1"/>
</dbReference>
<gene>
    <name evidence="7" type="ORF">NYR54_17765</name>
</gene>
<dbReference type="GO" id="GO:0030246">
    <property type="term" value="F:carbohydrate binding"/>
    <property type="evidence" value="ECO:0007669"/>
    <property type="project" value="InterPro"/>
</dbReference>
<comment type="similarity">
    <text evidence="3">Belongs to the OpgD/OpgG family.</text>
</comment>
<dbReference type="GO" id="GO:0003824">
    <property type="term" value="F:catalytic activity"/>
    <property type="evidence" value="ECO:0007669"/>
    <property type="project" value="InterPro"/>
</dbReference>
<dbReference type="SUPFAM" id="SSF74650">
    <property type="entry name" value="Galactose mutarotase-like"/>
    <property type="match status" value="1"/>
</dbReference>
<evidence type="ECO:0000256" key="5">
    <source>
        <dbReference type="ARBA" id="ARBA00022764"/>
    </source>
</evidence>
<evidence type="ECO:0000259" key="6">
    <source>
        <dbReference type="Pfam" id="PF04349"/>
    </source>
</evidence>
<dbReference type="PROSITE" id="PS51318">
    <property type="entry name" value="TAT"/>
    <property type="match status" value="1"/>
</dbReference>
<dbReference type="InterPro" id="IPR014718">
    <property type="entry name" value="GH-type_carb-bd"/>
</dbReference>
<dbReference type="Proteomes" id="UP001149009">
    <property type="component" value="Unassembled WGS sequence"/>
</dbReference>
<dbReference type="InterPro" id="IPR007444">
    <property type="entry name" value="Glucan_biosyn_MdoG_C"/>
</dbReference>